<feature type="region of interest" description="Disordered" evidence="4">
    <location>
        <begin position="253"/>
        <end position="278"/>
    </location>
</feature>
<dbReference type="InterPro" id="IPR008920">
    <property type="entry name" value="TF_FadR/GntR_C"/>
</dbReference>
<dbReference type="PANTHER" id="PTHR43537:SF51">
    <property type="entry name" value="HTH-TYPE TRANSCRIPTIONAL REGULATOR LGOR-RELATED"/>
    <property type="match status" value="1"/>
</dbReference>
<dbReference type="EMBL" id="BAAAMR010000141">
    <property type="protein sequence ID" value="GAA2167023.1"/>
    <property type="molecule type" value="Genomic_DNA"/>
</dbReference>
<keyword evidence="2" id="KW-0238">DNA-binding</keyword>
<reference evidence="6 7" key="1">
    <citation type="journal article" date="2019" name="Int. J. Syst. Evol. Microbiol.">
        <title>The Global Catalogue of Microorganisms (GCM) 10K type strain sequencing project: providing services to taxonomists for standard genome sequencing and annotation.</title>
        <authorList>
            <consortium name="The Broad Institute Genomics Platform"/>
            <consortium name="The Broad Institute Genome Sequencing Center for Infectious Disease"/>
            <person name="Wu L."/>
            <person name="Ma J."/>
        </authorList>
    </citation>
    <scope>NUCLEOTIDE SEQUENCE [LARGE SCALE GENOMIC DNA]</scope>
    <source>
        <strain evidence="6 7">JCM 13850</strain>
    </source>
</reference>
<evidence type="ECO:0000256" key="4">
    <source>
        <dbReference type="SAM" id="MobiDB-lite"/>
    </source>
</evidence>
<dbReference type="InterPro" id="IPR036388">
    <property type="entry name" value="WH-like_DNA-bd_sf"/>
</dbReference>
<keyword evidence="1" id="KW-0805">Transcription regulation</keyword>
<dbReference type="InterPro" id="IPR011711">
    <property type="entry name" value="GntR_C"/>
</dbReference>
<dbReference type="SMART" id="SM00895">
    <property type="entry name" value="FCD"/>
    <property type="match status" value="1"/>
</dbReference>
<keyword evidence="7" id="KW-1185">Reference proteome</keyword>
<sequence length="278" mass="29398">MAGPVGPGEAFDDAPALRAREWGRRPAGADRRPPRLSRAETTAELLISIAEAASPGGRLGSKSELRDRCSVSVGTFNEAMRIAQSRGVVTVRPGPGGGVFAAEPSPMVRLGNSVLALDAGETSVAEAMRIRDALDPLLIEDALWHASLADIAEMRGILAEMAVAVERDDATAFVHANWSLHARIAAVSPHAMLRSLYINLLDQIESHTLAVLPGGAQPLPEYISARHALHEAIVDALESHDREGALRLIAEHNTSNTQSGDPAAAAADRVTSALKRTD</sequence>
<name>A0ABN3AHD3_9ACTN</name>
<dbReference type="Pfam" id="PF07729">
    <property type="entry name" value="FCD"/>
    <property type="match status" value="1"/>
</dbReference>
<evidence type="ECO:0000256" key="3">
    <source>
        <dbReference type="ARBA" id="ARBA00023163"/>
    </source>
</evidence>
<dbReference type="Gene3D" id="1.10.10.10">
    <property type="entry name" value="Winged helix-like DNA-binding domain superfamily/Winged helix DNA-binding domain"/>
    <property type="match status" value="1"/>
</dbReference>
<organism evidence="6 7">
    <name type="scientific">Actinomadura napierensis</name>
    <dbReference type="NCBI Taxonomy" id="267854"/>
    <lineage>
        <taxon>Bacteria</taxon>
        <taxon>Bacillati</taxon>
        <taxon>Actinomycetota</taxon>
        <taxon>Actinomycetes</taxon>
        <taxon>Streptosporangiales</taxon>
        <taxon>Thermomonosporaceae</taxon>
        <taxon>Actinomadura</taxon>
    </lineage>
</organism>
<dbReference type="Gene3D" id="1.20.120.530">
    <property type="entry name" value="GntR ligand-binding domain-like"/>
    <property type="match status" value="1"/>
</dbReference>
<dbReference type="InterPro" id="IPR036390">
    <property type="entry name" value="WH_DNA-bd_sf"/>
</dbReference>
<dbReference type="SUPFAM" id="SSF48008">
    <property type="entry name" value="GntR ligand-binding domain-like"/>
    <property type="match status" value="1"/>
</dbReference>
<proteinExistence type="predicted"/>
<feature type="region of interest" description="Disordered" evidence="4">
    <location>
        <begin position="1"/>
        <end position="38"/>
    </location>
</feature>
<feature type="domain" description="GntR C-terminal" evidence="5">
    <location>
        <begin position="126"/>
        <end position="255"/>
    </location>
</feature>
<evidence type="ECO:0000259" key="5">
    <source>
        <dbReference type="SMART" id="SM00895"/>
    </source>
</evidence>
<feature type="compositionally biased region" description="Basic and acidic residues" evidence="4">
    <location>
        <begin position="18"/>
        <end position="33"/>
    </location>
</feature>
<evidence type="ECO:0000313" key="6">
    <source>
        <dbReference type="EMBL" id="GAA2167023.1"/>
    </source>
</evidence>
<keyword evidence="3" id="KW-0804">Transcription</keyword>
<comment type="caution">
    <text evidence="6">The sequence shown here is derived from an EMBL/GenBank/DDBJ whole genome shotgun (WGS) entry which is preliminary data.</text>
</comment>
<dbReference type="SUPFAM" id="SSF46785">
    <property type="entry name" value="Winged helix' DNA-binding domain"/>
    <property type="match status" value="1"/>
</dbReference>
<dbReference type="PANTHER" id="PTHR43537">
    <property type="entry name" value="TRANSCRIPTIONAL REGULATOR, GNTR FAMILY"/>
    <property type="match status" value="1"/>
</dbReference>
<accession>A0ABN3AHD3</accession>
<protein>
    <submittedName>
        <fullName evidence="6">GntR family transcriptional regulator</fullName>
    </submittedName>
</protein>
<dbReference type="RefSeq" id="WP_344282428.1">
    <property type="nucleotide sequence ID" value="NZ_BAAAMR010000141.1"/>
</dbReference>
<evidence type="ECO:0000313" key="7">
    <source>
        <dbReference type="Proteomes" id="UP001501020"/>
    </source>
</evidence>
<dbReference type="Proteomes" id="UP001501020">
    <property type="component" value="Unassembled WGS sequence"/>
</dbReference>
<gene>
    <name evidence="6" type="ORF">GCM10009727_87210</name>
</gene>
<evidence type="ECO:0000256" key="2">
    <source>
        <dbReference type="ARBA" id="ARBA00023125"/>
    </source>
</evidence>
<evidence type="ECO:0000256" key="1">
    <source>
        <dbReference type="ARBA" id="ARBA00023015"/>
    </source>
</evidence>